<evidence type="ECO:0000256" key="1">
    <source>
        <dbReference type="RuleBase" id="RU369079"/>
    </source>
</evidence>
<keyword evidence="1" id="KW-0813">Transport</keyword>
<sequence length="631" mass="64703">MTPERTRDAAIGSLSALLVIASLAFVTDLPRRFGVVLFTEQQLAIALALAAAAGVFLALNPKRVASLVAAALLAVVTLVVLGMIAADYPTLSIKAAMRPTDLVVIATFIVALVLFLVWRLIGLPLVLLVLLFVGLAIYGGPLGVPETTPARVPLYLALDANALLGLPLRVAIEVVIPFVLFGELLRVTGGGEFLTRLAVAAFGGYRGGAAKAAIGASAVFGTVSGNAVSNVVGTGVVTIPLIKRTGFTGPQAAAIEAVASTGGQLLPPVMGAAAFVMADLLRVPYTDILIAAALPALLYFAAVTIQVDRLAAKRGIRGLAAAERPRIDRAALAGAHFALPFIAMFGALFAFETRPQYAALAASAVLIVVAAVVRFDGRRLGLSGILDAVIATGRASVPLVAIVAAAGLLIGLISLTGLGFSLALDVIRMADGSSIVLLALVALCAIVFGMGMPTVAVYVVLATVLAPALVKAGFGEMQAHLFIFYFGMMSMLTPPVALASITAARIAEADPWVSSFVAVRLAWVAYLVPFLFAFSTPLLLDGPVPLVVAAVVTGFGGILAVSMALAGYGARPLGLLMRLAFAAAGLMLLVPFGLGTVPAALNILGAALLLALLGRDSLARLLRSTTLTRLQ</sequence>
<dbReference type="RefSeq" id="WP_198880817.1">
    <property type="nucleotide sequence ID" value="NZ_JAEKJA010000003.1"/>
</dbReference>
<dbReference type="Proteomes" id="UP000609531">
    <property type="component" value="Unassembled WGS sequence"/>
</dbReference>
<feature type="transmembrane region" description="Helical" evidence="2">
    <location>
        <begin position="513"/>
        <end position="534"/>
    </location>
</feature>
<feature type="domain" description="TRAP C4-dicarboxylate transport system permease DctM subunit" evidence="3">
    <location>
        <begin position="109"/>
        <end position="541"/>
    </location>
</feature>
<keyword evidence="1" id="KW-0997">Cell inner membrane</keyword>
<feature type="transmembrane region" description="Helical" evidence="2">
    <location>
        <begin position="396"/>
        <end position="420"/>
    </location>
</feature>
<keyword evidence="2" id="KW-0472">Membrane</keyword>
<evidence type="ECO:0000313" key="4">
    <source>
        <dbReference type="EMBL" id="MBJ3774911.1"/>
    </source>
</evidence>
<dbReference type="AlphaFoldDB" id="A0A934MGF1"/>
<gene>
    <name evidence="4" type="ORF">JCR33_04385</name>
</gene>
<feature type="transmembrane region" description="Helical" evidence="2">
    <location>
        <begin position="546"/>
        <end position="568"/>
    </location>
</feature>
<evidence type="ECO:0000259" key="3">
    <source>
        <dbReference type="Pfam" id="PF06808"/>
    </source>
</evidence>
<feature type="transmembrane region" description="Helical" evidence="2">
    <location>
        <begin position="357"/>
        <end position="375"/>
    </location>
</feature>
<accession>A0A934MGF1</accession>
<dbReference type="Pfam" id="PF06808">
    <property type="entry name" value="DctM"/>
    <property type="match status" value="1"/>
</dbReference>
<feature type="transmembrane region" description="Helical" evidence="2">
    <location>
        <begin position="42"/>
        <end position="60"/>
    </location>
</feature>
<dbReference type="NCBIfam" id="TIGR02123">
    <property type="entry name" value="TRAP_fused"/>
    <property type="match status" value="1"/>
</dbReference>
<protein>
    <submittedName>
        <fullName evidence="4">TRAP transporter fused permease subunit</fullName>
    </submittedName>
</protein>
<dbReference type="PANTHER" id="PTHR43849">
    <property type="entry name" value="BLL3936 PROTEIN"/>
    <property type="match status" value="1"/>
</dbReference>
<dbReference type="InterPro" id="IPR010656">
    <property type="entry name" value="DctM"/>
</dbReference>
<comment type="caution">
    <text evidence="4">The sequence shown here is derived from an EMBL/GenBank/DDBJ whole genome shotgun (WGS) entry which is preliminary data.</text>
</comment>
<reference evidence="4" key="1">
    <citation type="submission" date="2020-12" db="EMBL/GenBank/DDBJ databases">
        <title>Bacterial taxonomy.</title>
        <authorList>
            <person name="Pan X."/>
        </authorList>
    </citation>
    <scope>NUCLEOTIDE SEQUENCE</scope>
    <source>
        <strain evidence="4">B2012</strain>
    </source>
</reference>
<keyword evidence="2" id="KW-0812">Transmembrane</keyword>
<feature type="transmembrane region" description="Helical" evidence="2">
    <location>
        <begin position="600"/>
        <end position="622"/>
    </location>
</feature>
<feature type="transmembrane region" description="Helical" evidence="2">
    <location>
        <begin position="125"/>
        <end position="144"/>
    </location>
</feature>
<organism evidence="4 5">
    <name type="scientific">Acuticoccus mangrovi</name>
    <dbReference type="NCBI Taxonomy" id="2796142"/>
    <lineage>
        <taxon>Bacteria</taxon>
        <taxon>Pseudomonadati</taxon>
        <taxon>Pseudomonadota</taxon>
        <taxon>Alphaproteobacteria</taxon>
        <taxon>Hyphomicrobiales</taxon>
        <taxon>Amorphaceae</taxon>
        <taxon>Acuticoccus</taxon>
    </lineage>
</organism>
<feature type="transmembrane region" description="Helical" evidence="2">
    <location>
        <begin position="197"/>
        <end position="220"/>
    </location>
</feature>
<dbReference type="InterPro" id="IPR011853">
    <property type="entry name" value="TRAP_DctM-Dct_fused"/>
</dbReference>
<feature type="transmembrane region" description="Helical" evidence="2">
    <location>
        <begin position="164"/>
        <end position="185"/>
    </location>
</feature>
<comment type="function">
    <text evidence="1">Part of the tripartite ATP-independent periplasmic (TRAP) transport system.</text>
</comment>
<name>A0A934MGF1_9HYPH</name>
<feature type="transmembrane region" description="Helical" evidence="2">
    <location>
        <begin position="67"/>
        <end position="88"/>
    </location>
</feature>
<dbReference type="PANTHER" id="PTHR43849:SF2">
    <property type="entry name" value="BLL3936 PROTEIN"/>
    <property type="match status" value="1"/>
</dbReference>
<evidence type="ECO:0000313" key="5">
    <source>
        <dbReference type="Proteomes" id="UP000609531"/>
    </source>
</evidence>
<proteinExistence type="predicted"/>
<keyword evidence="1" id="KW-1003">Cell membrane</keyword>
<feature type="transmembrane region" description="Helical" evidence="2">
    <location>
        <begin position="100"/>
        <end position="118"/>
    </location>
</feature>
<evidence type="ECO:0000256" key="2">
    <source>
        <dbReference type="SAM" id="Phobius"/>
    </source>
</evidence>
<keyword evidence="2" id="KW-1133">Transmembrane helix</keyword>
<feature type="transmembrane region" description="Helical" evidence="2">
    <location>
        <begin position="330"/>
        <end position="351"/>
    </location>
</feature>
<feature type="transmembrane region" description="Helical" evidence="2">
    <location>
        <begin position="480"/>
        <end position="501"/>
    </location>
</feature>
<dbReference type="GO" id="GO:0022857">
    <property type="term" value="F:transmembrane transporter activity"/>
    <property type="evidence" value="ECO:0007669"/>
    <property type="project" value="UniProtKB-UniRule"/>
</dbReference>
<dbReference type="EMBL" id="JAEKJA010000003">
    <property type="protein sequence ID" value="MBJ3774911.1"/>
    <property type="molecule type" value="Genomic_DNA"/>
</dbReference>
<comment type="subcellular location">
    <subcellularLocation>
        <location evidence="1">Cell inner membrane</location>
        <topology evidence="1">Multi-pass membrane protein</topology>
    </subcellularLocation>
</comment>
<feature type="transmembrane region" description="Helical" evidence="2">
    <location>
        <begin position="288"/>
        <end position="310"/>
    </location>
</feature>
<dbReference type="GO" id="GO:0005886">
    <property type="term" value="C:plasma membrane"/>
    <property type="evidence" value="ECO:0007669"/>
    <property type="project" value="UniProtKB-SubCell"/>
</dbReference>
<keyword evidence="5" id="KW-1185">Reference proteome</keyword>